<dbReference type="Proteomes" id="UP001379949">
    <property type="component" value="Unassembled WGS sequence"/>
</dbReference>
<dbReference type="EMBL" id="JBAKAR010000021">
    <property type="protein sequence ID" value="MEL0614846.1"/>
    <property type="molecule type" value="Genomic_DNA"/>
</dbReference>
<evidence type="ECO:0000313" key="2">
    <source>
        <dbReference type="Proteomes" id="UP001379949"/>
    </source>
</evidence>
<proteinExistence type="predicted"/>
<evidence type="ECO:0000313" key="1">
    <source>
        <dbReference type="EMBL" id="MEL0614846.1"/>
    </source>
</evidence>
<organism evidence="1 2">
    <name type="scientific">Marinomonas arenicola</name>
    <dbReference type="NCBI Taxonomy" id="569601"/>
    <lineage>
        <taxon>Bacteria</taxon>
        <taxon>Pseudomonadati</taxon>
        <taxon>Pseudomonadota</taxon>
        <taxon>Gammaproteobacteria</taxon>
        <taxon>Oceanospirillales</taxon>
        <taxon>Oceanospirillaceae</taxon>
        <taxon>Marinomonas</taxon>
    </lineage>
</organism>
<reference evidence="1 2" key="1">
    <citation type="submission" date="2024-02" db="EMBL/GenBank/DDBJ databases">
        <title>Bacteria isolated from the canopy kelp, Nereocystis luetkeana.</title>
        <authorList>
            <person name="Pfister C.A."/>
            <person name="Younker I.T."/>
            <person name="Light S.H."/>
        </authorList>
    </citation>
    <scope>NUCLEOTIDE SEQUENCE [LARGE SCALE GENOMIC DNA]</scope>
    <source>
        <strain evidence="1 2">TI.4.07</strain>
    </source>
</reference>
<comment type="caution">
    <text evidence="1">The sequence shown here is derived from an EMBL/GenBank/DDBJ whole genome shotgun (WGS) entry which is preliminary data.</text>
</comment>
<gene>
    <name evidence="1" type="ORF">V6242_16965</name>
</gene>
<accession>A0ABU9G9V4</accession>
<keyword evidence="2" id="KW-1185">Reference proteome</keyword>
<dbReference type="RefSeq" id="WP_341568109.1">
    <property type="nucleotide sequence ID" value="NZ_JBAKAR010000021.1"/>
</dbReference>
<sequence>MEIIHDFRQLTSLPIKDSIRVPLLQHLTEPFGSIANAIECWEEIGCFLVYIDHSDGDRALNVFDQAHNYCLTAIKKHPEYVVKIGENNSHLLALAILHDSGSGVYLLAPINHPSSYFKSIKI</sequence>
<protein>
    <submittedName>
        <fullName evidence="1">Uncharacterized protein</fullName>
    </submittedName>
</protein>
<name>A0ABU9G9V4_9GAMM</name>